<accession>A0A0K0G3F2</accession>
<sequence length="240" mass="28704">MGIIELFSDLWKDRGIKVVNKLPSFFVSKIDNMARSRSKSFDDTNDRSRKRSRSLSFSPMKEETSRRLHVANLDENVRKKDLEESFGKFGKIVDLWLASYAPFYAFVTYESGKDAEEACAEMRSAYIGGCRIKTTVALPRRSAGDRPKRNFDRRYDRDDRRDYRRDGGDRKTNYRRDSDRNNYRRDDKGGYRRDERDGYRKYDNRNTFKRGDDRRDNNYRDRRIRSPVGARKYRRSRSRS</sequence>
<name>A0A0K0G3F2_STRVS</name>
<proteinExistence type="predicted"/>
<dbReference type="GO" id="GO:0005737">
    <property type="term" value="C:cytoplasm"/>
    <property type="evidence" value="ECO:0007669"/>
    <property type="project" value="TreeGrafter"/>
</dbReference>
<dbReference type="InterPro" id="IPR000504">
    <property type="entry name" value="RRM_dom"/>
</dbReference>
<dbReference type="STRING" id="75913.A0A0K0G3F2"/>
<organism evidence="5 6">
    <name type="scientific">Strongyloides venezuelensis</name>
    <name type="common">Threadworm</name>
    <dbReference type="NCBI Taxonomy" id="75913"/>
    <lineage>
        <taxon>Eukaryota</taxon>
        <taxon>Metazoa</taxon>
        <taxon>Ecdysozoa</taxon>
        <taxon>Nematoda</taxon>
        <taxon>Chromadorea</taxon>
        <taxon>Rhabditida</taxon>
        <taxon>Tylenchina</taxon>
        <taxon>Panagrolaimomorpha</taxon>
        <taxon>Strongyloidoidea</taxon>
        <taxon>Strongyloididae</taxon>
        <taxon>Strongyloides</taxon>
    </lineage>
</organism>
<evidence type="ECO:0000259" key="4">
    <source>
        <dbReference type="PROSITE" id="PS50102"/>
    </source>
</evidence>
<keyword evidence="1 2" id="KW-0694">RNA-binding</keyword>
<feature type="compositionally biased region" description="Basic residues" evidence="3">
    <location>
        <begin position="231"/>
        <end position="240"/>
    </location>
</feature>
<dbReference type="PANTHER" id="PTHR15481">
    <property type="entry name" value="RIBONUCLEIC ACID BINDING PROTEIN S1"/>
    <property type="match status" value="1"/>
</dbReference>
<feature type="domain" description="RRM" evidence="4">
    <location>
        <begin position="66"/>
        <end position="139"/>
    </location>
</feature>
<dbReference type="GO" id="GO:0000398">
    <property type="term" value="P:mRNA splicing, via spliceosome"/>
    <property type="evidence" value="ECO:0007669"/>
    <property type="project" value="TreeGrafter"/>
</dbReference>
<evidence type="ECO:0000256" key="3">
    <source>
        <dbReference type="SAM" id="MobiDB-lite"/>
    </source>
</evidence>
<dbReference type="PROSITE" id="PS50102">
    <property type="entry name" value="RRM"/>
    <property type="match status" value="1"/>
</dbReference>
<dbReference type="SUPFAM" id="SSF54928">
    <property type="entry name" value="RNA-binding domain, RBD"/>
    <property type="match status" value="1"/>
</dbReference>
<keyword evidence="5" id="KW-1185">Reference proteome</keyword>
<dbReference type="InterPro" id="IPR012677">
    <property type="entry name" value="Nucleotide-bd_a/b_plait_sf"/>
</dbReference>
<reference evidence="5" key="1">
    <citation type="submission" date="2014-07" db="EMBL/GenBank/DDBJ databases">
        <authorList>
            <person name="Martin A.A"/>
            <person name="De Silva N."/>
        </authorList>
    </citation>
    <scope>NUCLEOTIDE SEQUENCE</scope>
</reference>
<dbReference type="GO" id="GO:0061574">
    <property type="term" value="C:ASAP complex"/>
    <property type="evidence" value="ECO:0007669"/>
    <property type="project" value="TreeGrafter"/>
</dbReference>
<dbReference type="SMART" id="SM00360">
    <property type="entry name" value="RRM"/>
    <property type="match status" value="1"/>
</dbReference>
<dbReference type="AlphaFoldDB" id="A0A0K0G3F2"/>
<evidence type="ECO:0000313" key="6">
    <source>
        <dbReference type="WBParaSite" id="SVE_1925300.1"/>
    </source>
</evidence>
<reference evidence="6" key="2">
    <citation type="submission" date="2015-08" db="UniProtKB">
        <authorList>
            <consortium name="WormBaseParasite"/>
        </authorList>
    </citation>
    <scope>IDENTIFICATION</scope>
</reference>
<feature type="region of interest" description="Disordered" evidence="3">
    <location>
        <begin position="38"/>
        <end position="62"/>
    </location>
</feature>
<dbReference type="Gene3D" id="3.30.70.330">
    <property type="match status" value="1"/>
</dbReference>
<feature type="region of interest" description="Disordered" evidence="3">
    <location>
        <begin position="139"/>
        <end position="240"/>
    </location>
</feature>
<dbReference type="WBParaSite" id="SVE_1925300.1">
    <property type="protein sequence ID" value="SVE_1925300.1"/>
    <property type="gene ID" value="SVE_1925300"/>
</dbReference>
<evidence type="ECO:0000256" key="1">
    <source>
        <dbReference type="ARBA" id="ARBA00022884"/>
    </source>
</evidence>
<dbReference type="Pfam" id="PF00076">
    <property type="entry name" value="RRM_1"/>
    <property type="match status" value="1"/>
</dbReference>
<dbReference type="Proteomes" id="UP000035680">
    <property type="component" value="Unassembled WGS sequence"/>
</dbReference>
<dbReference type="GO" id="GO:0005654">
    <property type="term" value="C:nucleoplasm"/>
    <property type="evidence" value="ECO:0007669"/>
    <property type="project" value="TreeGrafter"/>
</dbReference>
<evidence type="ECO:0000256" key="2">
    <source>
        <dbReference type="PROSITE-ProRule" id="PRU00176"/>
    </source>
</evidence>
<dbReference type="InterPro" id="IPR035979">
    <property type="entry name" value="RBD_domain_sf"/>
</dbReference>
<dbReference type="PANTHER" id="PTHR15481:SF0">
    <property type="entry name" value="LD23870P-RELATED"/>
    <property type="match status" value="1"/>
</dbReference>
<evidence type="ECO:0000313" key="5">
    <source>
        <dbReference type="Proteomes" id="UP000035680"/>
    </source>
</evidence>
<feature type="compositionally biased region" description="Basic and acidic residues" evidence="3">
    <location>
        <begin position="142"/>
        <end position="221"/>
    </location>
</feature>
<dbReference type="GO" id="GO:0003723">
    <property type="term" value="F:RNA binding"/>
    <property type="evidence" value="ECO:0007669"/>
    <property type="project" value="UniProtKB-UniRule"/>
</dbReference>
<protein>
    <submittedName>
        <fullName evidence="6">RRM domain-containing protein</fullName>
    </submittedName>
</protein>